<comment type="similarity">
    <text evidence="1">Belongs to the ATP-dependent AMP-binding enzyme family.</text>
</comment>
<keyword evidence="4" id="KW-0067">ATP-binding</keyword>
<dbReference type="GO" id="GO:0006633">
    <property type="term" value="P:fatty acid biosynthetic process"/>
    <property type="evidence" value="ECO:0007669"/>
    <property type="project" value="TreeGrafter"/>
</dbReference>
<feature type="domain" description="AMP-binding enzyme C-terminal" evidence="7">
    <location>
        <begin position="453"/>
        <end position="530"/>
    </location>
</feature>
<dbReference type="eggNOG" id="COG0365">
    <property type="taxonomic scope" value="Bacteria"/>
</dbReference>
<dbReference type="PANTHER" id="PTHR43605:SF10">
    <property type="entry name" value="ACYL-COA SYNTHETASE MEDIUM CHAIN FAMILY MEMBER 3"/>
    <property type="match status" value="1"/>
</dbReference>
<evidence type="ECO:0000259" key="6">
    <source>
        <dbReference type="Pfam" id="PF00501"/>
    </source>
</evidence>
<sequence length="564" mass="63255">MSPGEEFRRARDFLLQHREDYQTARAEFRWPQLTEFNWALDWFDTISQRRDSTALWIVNEDGSEQKFSFGDLTRRSNQVANWLRGLGASRGDRLLLMLGNQAELWETILAAMKLGVVIIPAAPLLNAEDLRDRIERGRVRHVVVSTENSKKFAEVPGNYTKIAVGDPVSGWLSYADSYESGTDFQPDGATKATDPLLLYFTSGTTAKPKLVEHTHVSYPVGHLSTMYWIGLEPGDVHLNISSPGWAKHAWSNFFAPWNAEATVFIYNYERFDAQRLLVQMERCGITSFCAPPTVWRMLIQADLRALSSPPTKVVGAGEPLNPEIIEQVRRAWSVTIRDGFGQTETSVQIANTPGQQVKPGSMGRPLPGFEVSLLDPVTGEPADEGEICLSLAPRPVGLMTGYADDEERTAEVMRGGHYHTGDVGARDADGYITYVGRTDDVFKASDYRISPFELESVLLEHEAVAEAAVVPAPDPVRLAVPKAYVVLANGYESDRETALSILRFAREHLAPYKRIRRLEFAELPKTISGKIRRVQLRARENELDQGGRSPENEYRESDFPELKR</sequence>
<evidence type="ECO:0000313" key="8">
    <source>
        <dbReference type="EMBL" id="KEI45091.1"/>
    </source>
</evidence>
<comment type="caution">
    <text evidence="8">The sequence shown here is derived from an EMBL/GenBank/DDBJ whole genome shotgun (WGS) entry which is preliminary data.</text>
</comment>
<dbReference type="STRING" id="28042.GU90_07835"/>
<feature type="domain" description="AMP-dependent synthetase/ligase" evidence="6">
    <location>
        <begin position="46"/>
        <end position="402"/>
    </location>
</feature>
<dbReference type="GO" id="GO:0004321">
    <property type="term" value="F:fatty-acyl-CoA synthase activity"/>
    <property type="evidence" value="ECO:0007669"/>
    <property type="project" value="TreeGrafter"/>
</dbReference>
<keyword evidence="9" id="KW-1185">Reference proteome</keyword>
<dbReference type="Proteomes" id="UP000031419">
    <property type="component" value="Unassembled WGS sequence"/>
</dbReference>
<gene>
    <name evidence="8" type="ORF">GU90_07835</name>
</gene>
<keyword evidence="3" id="KW-0547">Nucleotide-binding</keyword>
<reference evidence="8 9" key="1">
    <citation type="submission" date="2014-06" db="EMBL/GenBank/DDBJ databases">
        <title>Saccharopolyspora rectivirgula DSM-43113 Genome sequencing.</title>
        <authorList>
            <person name="Barrera C."/>
            <person name="Millon L."/>
            <person name="Rognon B."/>
            <person name="Zaugg C."/>
            <person name="Monod M."/>
        </authorList>
    </citation>
    <scope>NUCLEOTIDE SEQUENCE [LARGE SCALE GENOMIC DNA]</scope>
    <source>
        <strain evidence="8 9">DSM 43113</strain>
    </source>
</reference>
<dbReference type="Pfam" id="PF13193">
    <property type="entry name" value="AMP-binding_C"/>
    <property type="match status" value="1"/>
</dbReference>
<dbReference type="GO" id="GO:0016405">
    <property type="term" value="F:CoA-ligase activity"/>
    <property type="evidence" value="ECO:0007669"/>
    <property type="project" value="UniProtKB-ARBA"/>
</dbReference>
<dbReference type="SUPFAM" id="SSF56801">
    <property type="entry name" value="Acetyl-CoA synthetase-like"/>
    <property type="match status" value="1"/>
</dbReference>
<evidence type="ECO:0000256" key="5">
    <source>
        <dbReference type="SAM" id="MobiDB-lite"/>
    </source>
</evidence>
<dbReference type="Pfam" id="PF00501">
    <property type="entry name" value="AMP-binding"/>
    <property type="match status" value="1"/>
</dbReference>
<dbReference type="EMBL" id="JNVU01000017">
    <property type="protein sequence ID" value="KEI45091.1"/>
    <property type="molecule type" value="Genomic_DNA"/>
</dbReference>
<dbReference type="AlphaFoldDB" id="A0A073B0L0"/>
<organism evidence="8 9">
    <name type="scientific">Saccharopolyspora rectivirgula</name>
    <dbReference type="NCBI Taxonomy" id="28042"/>
    <lineage>
        <taxon>Bacteria</taxon>
        <taxon>Bacillati</taxon>
        <taxon>Actinomycetota</taxon>
        <taxon>Actinomycetes</taxon>
        <taxon>Pseudonocardiales</taxon>
        <taxon>Pseudonocardiaceae</taxon>
        <taxon>Saccharopolyspora</taxon>
    </lineage>
</organism>
<dbReference type="InterPro" id="IPR042099">
    <property type="entry name" value="ANL_N_sf"/>
</dbReference>
<dbReference type="Gene3D" id="3.40.50.12780">
    <property type="entry name" value="N-terminal domain of ligase-like"/>
    <property type="match status" value="1"/>
</dbReference>
<dbReference type="InterPro" id="IPR045851">
    <property type="entry name" value="AMP-bd_C_sf"/>
</dbReference>
<dbReference type="InterPro" id="IPR025110">
    <property type="entry name" value="AMP-bd_C"/>
</dbReference>
<dbReference type="Gene3D" id="3.30.300.30">
    <property type="match status" value="1"/>
</dbReference>
<name>A0A073B0L0_9PSEU</name>
<dbReference type="FunFam" id="3.30.300.30:FF:000028">
    <property type="entry name" value="AMP-dependent synthetase"/>
    <property type="match status" value="1"/>
</dbReference>
<evidence type="ECO:0000313" key="9">
    <source>
        <dbReference type="Proteomes" id="UP000031419"/>
    </source>
</evidence>
<dbReference type="InterPro" id="IPR000873">
    <property type="entry name" value="AMP-dep_synth/lig_dom"/>
</dbReference>
<dbReference type="GO" id="GO:0006637">
    <property type="term" value="P:acyl-CoA metabolic process"/>
    <property type="evidence" value="ECO:0007669"/>
    <property type="project" value="TreeGrafter"/>
</dbReference>
<proteinExistence type="inferred from homology"/>
<evidence type="ECO:0000256" key="3">
    <source>
        <dbReference type="ARBA" id="ARBA00022741"/>
    </source>
</evidence>
<evidence type="ECO:0000256" key="1">
    <source>
        <dbReference type="ARBA" id="ARBA00006432"/>
    </source>
</evidence>
<keyword evidence="2" id="KW-0436">Ligase</keyword>
<feature type="region of interest" description="Disordered" evidence="5">
    <location>
        <begin position="541"/>
        <end position="564"/>
    </location>
</feature>
<dbReference type="GO" id="GO:0015645">
    <property type="term" value="F:fatty acid ligase activity"/>
    <property type="evidence" value="ECO:0007669"/>
    <property type="project" value="TreeGrafter"/>
</dbReference>
<feature type="compositionally biased region" description="Basic and acidic residues" evidence="5">
    <location>
        <begin position="550"/>
        <end position="564"/>
    </location>
</feature>
<protein>
    <submittedName>
        <fullName evidence="8">AMP-dependent synthetase</fullName>
    </submittedName>
</protein>
<accession>A0A073B0L0</accession>
<dbReference type="PANTHER" id="PTHR43605">
    <property type="entry name" value="ACYL-COENZYME A SYNTHETASE"/>
    <property type="match status" value="1"/>
</dbReference>
<evidence type="ECO:0000259" key="7">
    <source>
        <dbReference type="Pfam" id="PF13193"/>
    </source>
</evidence>
<dbReference type="GO" id="GO:0005524">
    <property type="term" value="F:ATP binding"/>
    <property type="evidence" value="ECO:0007669"/>
    <property type="project" value="UniProtKB-KW"/>
</dbReference>
<evidence type="ECO:0000256" key="2">
    <source>
        <dbReference type="ARBA" id="ARBA00022598"/>
    </source>
</evidence>
<evidence type="ECO:0000256" key="4">
    <source>
        <dbReference type="ARBA" id="ARBA00022840"/>
    </source>
</evidence>
<dbReference type="InterPro" id="IPR051087">
    <property type="entry name" value="Mitochondrial_ACSM"/>
</dbReference>